<name>A0ACB9FFQ4_ARCLA</name>
<proteinExistence type="predicted"/>
<reference evidence="1 2" key="2">
    <citation type="journal article" date="2022" name="Mol. Ecol. Resour.">
        <title>The genomes of chicory, endive, great burdock and yacon provide insights into Asteraceae paleo-polyploidization history and plant inulin production.</title>
        <authorList>
            <person name="Fan W."/>
            <person name="Wang S."/>
            <person name="Wang H."/>
            <person name="Wang A."/>
            <person name="Jiang F."/>
            <person name="Liu H."/>
            <person name="Zhao H."/>
            <person name="Xu D."/>
            <person name="Zhang Y."/>
        </authorList>
    </citation>
    <scope>NUCLEOTIDE SEQUENCE [LARGE SCALE GENOMIC DNA]</scope>
    <source>
        <strain evidence="2">cv. Niubang</strain>
    </source>
</reference>
<protein>
    <submittedName>
        <fullName evidence="1">Uncharacterized protein</fullName>
    </submittedName>
</protein>
<gene>
    <name evidence="1" type="ORF">L6452_01292</name>
</gene>
<reference evidence="2" key="1">
    <citation type="journal article" date="2022" name="Mol. Ecol. Resour.">
        <title>The genomes of chicory, endive, great burdock and yacon provide insights into Asteraceae palaeo-polyploidization history and plant inulin production.</title>
        <authorList>
            <person name="Fan W."/>
            <person name="Wang S."/>
            <person name="Wang H."/>
            <person name="Wang A."/>
            <person name="Jiang F."/>
            <person name="Liu H."/>
            <person name="Zhao H."/>
            <person name="Xu D."/>
            <person name="Zhang Y."/>
        </authorList>
    </citation>
    <scope>NUCLEOTIDE SEQUENCE [LARGE SCALE GENOMIC DNA]</scope>
    <source>
        <strain evidence="2">cv. Niubang</strain>
    </source>
</reference>
<keyword evidence="2" id="KW-1185">Reference proteome</keyword>
<evidence type="ECO:0000313" key="1">
    <source>
        <dbReference type="EMBL" id="KAI3770169.1"/>
    </source>
</evidence>
<accession>A0ACB9FFQ4</accession>
<organism evidence="1 2">
    <name type="scientific">Arctium lappa</name>
    <name type="common">Greater burdock</name>
    <name type="synonym">Lappa major</name>
    <dbReference type="NCBI Taxonomy" id="4217"/>
    <lineage>
        <taxon>Eukaryota</taxon>
        <taxon>Viridiplantae</taxon>
        <taxon>Streptophyta</taxon>
        <taxon>Embryophyta</taxon>
        <taxon>Tracheophyta</taxon>
        <taxon>Spermatophyta</taxon>
        <taxon>Magnoliopsida</taxon>
        <taxon>eudicotyledons</taxon>
        <taxon>Gunneridae</taxon>
        <taxon>Pentapetalae</taxon>
        <taxon>asterids</taxon>
        <taxon>campanulids</taxon>
        <taxon>Asterales</taxon>
        <taxon>Asteraceae</taxon>
        <taxon>Carduoideae</taxon>
        <taxon>Cardueae</taxon>
        <taxon>Arctiinae</taxon>
        <taxon>Arctium</taxon>
    </lineage>
</organism>
<dbReference type="Proteomes" id="UP001055879">
    <property type="component" value="Linkage Group LG01"/>
</dbReference>
<evidence type="ECO:0000313" key="2">
    <source>
        <dbReference type="Proteomes" id="UP001055879"/>
    </source>
</evidence>
<comment type="caution">
    <text evidence="1">The sequence shown here is derived from an EMBL/GenBank/DDBJ whole genome shotgun (WGS) entry which is preliminary data.</text>
</comment>
<dbReference type="EMBL" id="CM042047">
    <property type="protein sequence ID" value="KAI3770169.1"/>
    <property type="molecule type" value="Genomic_DNA"/>
</dbReference>
<sequence length="96" mass="11008">MESVLMMMVFAIDNYKIKAFRAKIGDSNEASLNMFRKLLVFVLRWEIHDAIVGVLGSIKMPYPSKAFDMAHCSRCLIPWGSNDGKYMMPLWAFLAQ</sequence>